<name>A0A0R2F0E6_9LACO</name>
<dbReference type="AlphaFoldDB" id="A0A0R2F0E6"/>
<dbReference type="PATRIC" id="fig|1423804.4.peg.1173"/>
<dbReference type="OrthoDB" id="2326589at2"/>
<gene>
    <name evidence="1" type="ORF">FD14_GL001091</name>
</gene>
<dbReference type="Proteomes" id="UP000051442">
    <property type="component" value="Unassembled WGS sequence"/>
</dbReference>
<evidence type="ECO:0000313" key="2">
    <source>
        <dbReference type="Proteomes" id="UP000051442"/>
    </source>
</evidence>
<comment type="caution">
    <text evidence="1">The sequence shown here is derived from an EMBL/GenBank/DDBJ whole genome shotgun (WGS) entry which is preliminary data.</text>
</comment>
<reference evidence="1 2" key="1">
    <citation type="journal article" date="2015" name="Genome Announc.">
        <title>Expanding the biotechnology potential of lactobacilli through comparative genomics of 213 strains and associated genera.</title>
        <authorList>
            <person name="Sun Z."/>
            <person name="Harris H.M."/>
            <person name="McCann A."/>
            <person name="Guo C."/>
            <person name="Argimon S."/>
            <person name="Zhang W."/>
            <person name="Yang X."/>
            <person name="Jeffery I.B."/>
            <person name="Cooney J.C."/>
            <person name="Kagawa T.F."/>
            <person name="Liu W."/>
            <person name="Song Y."/>
            <person name="Salvetti E."/>
            <person name="Wrobel A."/>
            <person name="Rasinkangas P."/>
            <person name="Parkhill J."/>
            <person name="Rea M.C."/>
            <person name="O'Sullivan O."/>
            <person name="Ritari J."/>
            <person name="Douillard F.P."/>
            <person name="Paul Ross R."/>
            <person name="Yang R."/>
            <person name="Briner A.E."/>
            <person name="Felis G.E."/>
            <person name="de Vos W.M."/>
            <person name="Barrangou R."/>
            <person name="Klaenhammer T.R."/>
            <person name="Caufield P.W."/>
            <person name="Cui Y."/>
            <person name="Zhang H."/>
            <person name="O'Toole P.W."/>
        </authorList>
    </citation>
    <scope>NUCLEOTIDE SEQUENCE [LARGE SCALE GENOMIC DNA]</scope>
    <source>
        <strain evidence="1 2">DSM 23365</strain>
    </source>
</reference>
<protein>
    <recommendedName>
        <fullName evidence="3">DUF2187 domain-containing protein</fullName>
    </recommendedName>
</protein>
<organism evidence="1 2">
    <name type="scientific">Secundilactobacillus similis DSM 23365 = JCM 2765</name>
    <dbReference type="NCBI Taxonomy" id="1423804"/>
    <lineage>
        <taxon>Bacteria</taxon>
        <taxon>Bacillati</taxon>
        <taxon>Bacillota</taxon>
        <taxon>Bacilli</taxon>
        <taxon>Lactobacillales</taxon>
        <taxon>Lactobacillaceae</taxon>
        <taxon>Secundilactobacillus</taxon>
    </lineage>
</organism>
<dbReference type="EMBL" id="AYZM01000117">
    <property type="protein sequence ID" value="KRN21350.1"/>
    <property type="molecule type" value="Genomic_DNA"/>
</dbReference>
<evidence type="ECO:0000313" key="1">
    <source>
        <dbReference type="EMBL" id="KRN21350.1"/>
    </source>
</evidence>
<accession>A0A0R2F0E6</accession>
<sequence length="76" mass="8778">MKSLKTGDQVSFKLEGQTFEGFIDKEYQNSFMITFKSDDAEIVDKYHDRVIINKKQVKLIKAAPETETTEDDEQAD</sequence>
<keyword evidence="2" id="KW-1185">Reference proteome</keyword>
<proteinExistence type="predicted"/>
<evidence type="ECO:0008006" key="3">
    <source>
        <dbReference type="Google" id="ProtNLM"/>
    </source>
</evidence>